<dbReference type="SUPFAM" id="SSF51998">
    <property type="entry name" value="PFL-like glycyl radical enzymes"/>
    <property type="match status" value="1"/>
</dbReference>
<dbReference type="EMBL" id="VSSQ01012762">
    <property type="protein sequence ID" value="MPM49986.1"/>
    <property type="molecule type" value="Genomic_DNA"/>
</dbReference>
<evidence type="ECO:0000313" key="1">
    <source>
        <dbReference type="EMBL" id="MPM49986.1"/>
    </source>
</evidence>
<organism evidence="1">
    <name type="scientific">bioreactor metagenome</name>
    <dbReference type="NCBI Taxonomy" id="1076179"/>
    <lineage>
        <taxon>unclassified sequences</taxon>
        <taxon>metagenomes</taxon>
        <taxon>ecological metagenomes</taxon>
    </lineage>
</organism>
<name>A0A645AAP3_9ZZZZ</name>
<accession>A0A645AAP3</accession>
<gene>
    <name evidence="1" type="ORF">SDC9_96720</name>
</gene>
<sequence>MIDQILLAQKTHPFFPTGVGDIFTIEETWLKTPESLLNIINGALQGGMRYFSAYCANNDVVRVTGYLVKKSELAKLDAQKQSLNNASVFGQGARDRSDSFKRRVY</sequence>
<proteinExistence type="predicted"/>
<protein>
    <submittedName>
        <fullName evidence="1">Uncharacterized protein</fullName>
    </submittedName>
</protein>
<reference evidence="1" key="1">
    <citation type="submission" date="2019-08" db="EMBL/GenBank/DDBJ databases">
        <authorList>
            <person name="Kucharzyk K."/>
            <person name="Murdoch R.W."/>
            <person name="Higgins S."/>
            <person name="Loffler F."/>
        </authorList>
    </citation>
    <scope>NUCLEOTIDE SEQUENCE</scope>
</reference>
<dbReference type="InterPro" id="IPR016905">
    <property type="entry name" value="Glycyl_radical_YjjI-like"/>
</dbReference>
<dbReference type="Pfam" id="PF11230">
    <property type="entry name" value="YjjI-like"/>
    <property type="match status" value="1"/>
</dbReference>
<dbReference type="AlphaFoldDB" id="A0A645AAP3"/>
<comment type="caution">
    <text evidence="1">The sequence shown here is derived from an EMBL/GenBank/DDBJ whole genome shotgun (WGS) entry which is preliminary data.</text>
</comment>